<evidence type="ECO:0000256" key="1">
    <source>
        <dbReference type="SAM" id="MobiDB-lite"/>
    </source>
</evidence>
<evidence type="ECO:0000313" key="3">
    <source>
        <dbReference type="Proteomes" id="UP001497482"/>
    </source>
</evidence>
<dbReference type="EMBL" id="OZ035839">
    <property type="protein sequence ID" value="CAL1585396.1"/>
    <property type="molecule type" value="Genomic_DNA"/>
</dbReference>
<organism evidence="2 3">
    <name type="scientific">Knipowitschia caucasica</name>
    <name type="common">Caucasian dwarf goby</name>
    <name type="synonym">Pomatoschistus caucasicus</name>
    <dbReference type="NCBI Taxonomy" id="637954"/>
    <lineage>
        <taxon>Eukaryota</taxon>
        <taxon>Metazoa</taxon>
        <taxon>Chordata</taxon>
        <taxon>Craniata</taxon>
        <taxon>Vertebrata</taxon>
        <taxon>Euteleostomi</taxon>
        <taxon>Actinopterygii</taxon>
        <taxon>Neopterygii</taxon>
        <taxon>Teleostei</taxon>
        <taxon>Neoteleostei</taxon>
        <taxon>Acanthomorphata</taxon>
        <taxon>Gobiaria</taxon>
        <taxon>Gobiiformes</taxon>
        <taxon>Gobioidei</taxon>
        <taxon>Gobiidae</taxon>
        <taxon>Gobiinae</taxon>
        <taxon>Knipowitschia</taxon>
    </lineage>
</organism>
<protein>
    <submittedName>
        <fullName evidence="2">Uncharacterized protein</fullName>
    </submittedName>
</protein>
<dbReference type="Proteomes" id="UP001497482">
    <property type="component" value="Chromosome 17"/>
</dbReference>
<accession>A0AAV2K8J1</accession>
<evidence type="ECO:0000313" key="2">
    <source>
        <dbReference type="EMBL" id="CAL1585396.1"/>
    </source>
</evidence>
<name>A0AAV2K8J1_KNICA</name>
<feature type="compositionally biased region" description="Polar residues" evidence="1">
    <location>
        <begin position="55"/>
        <end position="68"/>
    </location>
</feature>
<feature type="region of interest" description="Disordered" evidence="1">
    <location>
        <begin position="1"/>
        <end position="68"/>
    </location>
</feature>
<dbReference type="AlphaFoldDB" id="A0AAV2K8J1"/>
<proteinExistence type="predicted"/>
<sequence length="68" mass="7301">MMQTTADSTCPAEMGRQAEVELTAPAPLKTLVEASDGSTPAKNPEQTPDLGAREQQVSAESQTWAFRH</sequence>
<gene>
    <name evidence="2" type="ORF">KC01_LOCUS15623</name>
</gene>
<keyword evidence="3" id="KW-1185">Reference proteome</keyword>
<reference evidence="2 3" key="1">
    <citation type="submission" date="2024-04" db="EMBL/GenBank/DDBJ databases">
        <authorList>
            <person name="Waldvogel A.-M."/>
            <person name="Schoenle A."/>
        </authorList>
    </citation>
    <scope>NUCLEOTIDE SEQUENCE [LARGE SCALE GENOMIC DNA]</scope>
</reference>
<feature type="compositionally biased region" description="Polar residues" evidence="1">
    <location>
        <begin position="36"/>
        <end position="46"/>
    </location>
</feature>